<dbReference type="EMBL" id="MVHV01000015">
    <property type="protein sequence ID" value="ORA80948.1"/>
    <property type="molecule type" value="Genomic_DNA"/>
</dbReference>
<dbReference type="Pfam" id="PF14081">
    <property type="entry name" value="DUF4262"/>
    <property type="match status" value="1"/>
</dbReference>
<evidence type="ECO:0000313" key="2">
    <source>
        <dbReference type="Proteomes" id="UP000243140"/>
    </source>
</evidence>
<protein>
    <recommendedName>
        <fullName evidence="3">DUF4262 domain-containing protein</fullName>
    </recommendedName>
</protein>
<gene>
    <name evidence="1" type="ORF">BST29_15775</name>
</gene>
<dbReference type="RefSeq" id="WP_083011127.1">
    <property type="nucleotide sequence ID" value="NZ_CP060015.1"/>
</dbReference>
<reference evidence="1 2" key="1">
    <citation type="submission" date="2017-02" db="EMBL/GenBank/DDBJ databases">
        <title>The new phylogeny of genus Mycobacterium.</title>
        <authorList>
            <person name="Tortoli E."/>
            <person name="Trovato A."/>
            <person name="Cirillo D.M."/>
        </authorList>
    </citation>
    <scope>NUCLEOTIDE SEQUENCE [LARGE SCALE GENOMIC DNA]</scope>
    <source>
        <strain evidence="1 2">IP1130001</strain>
    </source>
</reference>
<organism evidence="1 2">
    <name type="scientific">Mycobacterium malmoense</name>
    <dbReference type="NCBI Taxonomy" id="1780"/>
    <lineage>
        <taxon>Bacteria</taxon>
        <taxon>Bacillati</taxon>
        <taxon>Actinomycetota</taxon>
        <taxon>Actinomycetes</taxon>
        <taxon>Mycobacteriales</taxon>
        <taxon>Mycobacteriaceae</taxon>
        <taxon>Mycobacterium</taxon>
    </lineage>
</organism>
<comment type="caution">
    <text evidence="1">The sequence shown here is derived from an EMBL/GenBank/DDBJ whole genome shotgun (WGS) entry which is preliminary data.</text>
</comment>
<keyword evidence="2" id="KW-1185">Reference proteome</keyword>
<dbReference type="Proteomes" id="UP000243140">
    <property type="component" value="Unassembled WGS sequence"/>
</dbReference>
<evidence type="ECO:0008006" key="3">
    <source>
        <dbReference type="Google" id="ProtNLM"/>
    </source>
</evidence>
<name>A0ABX3SQ51_MYCMA</name>
<evidence type="ECO:0000313" key="1">
    <source>
        <dbReference type="EMBL" id="ORA80948.1"/>
    </source>
</evidence>
<accession>A0ABX3SQ51</accession>
<proteinExistence type="predicted"/>
<dbReference type="InterPro" id="IPR025358">
    <property type="entry name" value="DUF4262"/>
</dbReference>
<sequence>MCWMCDHPGSTVADYLAEIRRKIRERGWTVQYVEDDRVPYAYTIGLTRHGLPEFLMTGISPRRALGLLGGIVESAPAIDVPKPGARLTLSGPTLVEVVEVEHPDAHMNSAIAIYGGDVRALQLVWADWRGRWPWSSAFNNGRGIQPVLGVRTAT</sequence>